<reference evidence="2" key="3">
    <citation type="submission" date="2025-09" db="UniProtKB">
        <authorList>
            <consortium name="Ensembl"/>
        </authorList>
    </citation>
    <scope>IDENTIFICATION</scope>
</reference>
<dbReference type="AlphaFoldDB" id="A0A8V5H636"/>
<keyword evidence="1" id="KW-0547">Nucleotide-binding</keyword>
<dbReference type="Gene3D" id="3.40.50.300">
    <property type="entry name" value="P-loop containing nucleotide triphosphate hydrolases"/>
    <property type="match status" value="1"/>
</dbReference>
<dbReference type="PROSITE" id="PS51419">
    <property type="entry name" value="RAB"/>
    <property type="match status" value="1"/>
</dbReference>
<dbReference type="InterPro" id="IPR001806">
    <property type="entry name" value="Small_GTPase"/>
</dbReference>
<accession>A0A8V5H636</accession>
<dbReference type="Pfam" id="PF00071">
    <property type="entry name" value="Ras"/>
    <property type="match status" value="1"/>
</dbReference>
<gene>
    <name evidence="2" type="primary">LOC101876447</name>
</gene>
<dbReference type="Ensembl" id="ENSMUNT00000029803.1">
    <property type="protein sequence ID" value="ENSMUNP00000030196.1"/>
    <property type="gene ID" value="ENSMUNG00000016762.2"/>
</dbReference>
<evidence type="ECO:0000313" key="2">
    <source>
        <dbReference type="Ensembl" id="ENSMUNP00000030196.1"/>
    </source>
</evidence>
<name>A0A8V5H636_MELUD</name>
<protein>
    <submittedName>
        <fullName evidence="2">Uncharacterized protein</fullName>
    </submittedName>
</protein>
<reference evidence="2" key="1">
    <citation type="submission" date="2020-03" db="EMBL/GenBank/DDBJ databases">
        <title>Melopsittacus undulatus (budgerigar) genome, bMelUnd1, maternal haplotype with Z.</title>
        <authorList>
            <person name="Gedman G."/>
            <person name="Mountcastle J."/>
            <person name="Haase B."/>
            <person name="Formenti G."/>
            <person name="Wright T."/>
            <person name="Apodaca J."/>
            <person name="Pelan S."/>
            <person name="Chow W."/>
            <person name="Rhie A."/>
            <person name="Howe K."/>
            <person name="Fedrigo O."/>
            <person name="Jarvis E.D."/>
        </authorList>
    </citation>
    <scope>NUCLEOTIDE SEQUENCE [LARGE SCALE GENOMIC DNA]</scope>
</reference>
<evidence type="ECO:0000256" key="1">
    <source>
        <dbReference type="ARBA" id="ARBA00022741"/>
    </source>
</evidence>
<reference evidence="2" key="2">
    <citation type="submission" date="2025-08" db="UniProtKB">
        <authorList>
            <consortium name="Ensembl"/>
        </authorList>
    </citation>
    <scope>IDENTIFICATION</scope>
</reference>
<proteinExistence type="predicted"/>
<dbReference type="GO" id="GO:0005525">
    <property type="term" value="F:GTP binding"/>
    <property type="evidence" value="ECO:0007669"/>
    <property type="project" value="InterPro"/>
</dbReference>
<dbReference type="GO" id="GO:0003924">
    <property type="term" value="F:GTPase activity"/>
    <property type="evidence" value="ECO:0007669"/>
    <property type="project" value="InterPro"/>
</dbReference>
<dbReference type="InterPro" id="IPR027417">
    <property type="entry name" value="P-loop_NTPase"/>
</dbReference>
<sequence>NQQPGLIWSYLRRSALISEIDCSLSASHVGNPAFTEYQASVFGNVRLVVHDCPVWDIFDSDWYTSRSLIGGADIVVIKYSVNDKTSFQELKDSYVPMIKKTLNHCSVPVIISAIGARKNVPCTCPLCTSDRRSCVTTVEGVQLAKELGATYLELHTLNDFYIQKYFGGVLEYFMIQSLNQKSPEKMKKRTKMQKCHRIQPPQLEQPGALAYTKFSYQVLLSKIILHFIRYLGIESSCG</sequence>
<dbReference type="Proteomes" id="UP000694405">
    <property type="component" value="Chromosome Z"/>
</dbReference>
<dbReference type="SUPFAM" id="SSF52540">
    <property type="entry name" value="P-loop containing nucleoside triphosphate hydrolases"/>
    <property type="match status" value="1"/>
</dbReference>
<evidence type="ECO:0000313" key="3">
    <source>
        <dbReference type="Proteomes" id="UP000694405"/>
    </source>
</evidence>
<keyword evidence="3" id="KW-1185">Reference proteome</keyword>
<organism evidence="2 3">
    <name type="scientific">Melopsittacus undulatus</name>
    <name type="common">Budgerigar</name>
    <name type="synonym">Psittacus undulatus</name>
    <dbReference type="NCBI Taxonomy" id="13146"/>
    <lineage>
        <taxon>Eukaryota</taxon>
        <taxon>Metazoa</taxon>
        <taxon>Chordata</taxon>
        <taxon>Craniata</taxon>
        <taxon>Vertebrata</taxon>
        <taxon>Euteleostomi</taxon>
        <taxon>Archelosauria</taxon>
        <taxon>Archosauria</taxon>
        <taxon>Dinosauria</taxon>
        <taxon>Saurischia</taxon>
        <taxon>Theropoda</taxon>
        <taxon>Coelurosauria</taxon>
        <taxon>Aves</taxon>
        <taxon>Neognathae</taxon>
        <taxon>Neoaves</taxon>
        <taxon>Telluraves</taxon>
        <taxon>Australaves</taxon>
        <taxon>Psittaciformes</taxon>
        <taxon>Psittaculidae</taxon>
        <taxon>Melopsittacus</taxon>
    </lineage>
</organism>